<dbReference type="AlphaFoldDB" id="A0A7S3QF66"/>
<organism evidence="2">
    <name type="scientific">Chaetoceros debilis</name>
    <dbReference type="NCBI Taxonomy" id="122233"/>
    <lineage>
        <taxon>Eukaryota</taxon>
        <taxon>Sar</taxon>
        <taxon>Stramenopiles</taxon>
        <taxon>Ochrophyta</taxon>
        <taxon>Bacillariophyta</taxon>
        <taxon>Coscinodiscophyceae</taxon>
        <taxon>Chaetocerotophycidae</taxon>
        <taxon>Chaetocerotales</taxon>
        <taxon>Chaetocerotaceae</taxon>
        <taxon>Chaetoceros</taxon>
    </lineage>
</organism>
<protein>
    <submittedName>
        <fullName evidence="2">Uncharacterized protein</fullName>
    </submittedName>
</protein>
<feature type="region of interest" description="Disordered" evidence="1">
    <location>
        <begin position="147"/>
        <end position="172"/>
    </location>
</feature>
<gene>
    <name evidence="2" type="ORF">CDEB00056_LOCUS20512</name>
</gene>
<evidence type="ECO:0000256" key="1">
    <source>
        <dbReference type="SAM" id="MobiDB-lite"/>
    </source>
</evidence>
<proteinExistence type="predicted"/>
<dbReference type="EMBL" id="HBIO01026736">
    <property type="protein sequence ID" value="CAE0475659.1"/>
    <property type="molecule type" value="Transcribed_RNA"/>
</dbReference>
<sequence length="172" mass="19516">MGLDATCESCGKRDMRDEICHSCCQKETEGLWCKRCYDNNDRPFESCAKCKEEFCENHGDLEAKECCGLFFCGHEKYENEHDCCNYHKTKRRACGHLTCNFNKGGCIVCKGDGDVQMVKDLKKNCKSASLKKCLTVWLKETQAISKKADKEKGKSLKATPSKQSSKKRKSVK</sequence>
<accession>A0A7S3QF66</accession>
<name>A0A7S3QF66_9STRA</name>
<evidence type="ECO:0000313" key="2">
    <source>
        <dbReference type="EMBL" id="CAE0475659.1"/>
    </source>
</evidence>
<reference evidence="2" key="1">
    <citation type="submission" date="2021-01" db="EMBL/GenBank/DDBJ databases">
        <authorList>
            <person name="Corre E."/>
            <person name="Pelletier E."/>
            <person name="Niang G."/>
            <person name="Scheremetjew M."/>
            <person name="Finn R."/>
            <person name="Kale V."/>
            <person name="Holt S."/>
            <person name="Cochrane G."/>
            <person name="Meng A."/>
            <person name="Brown T."/>
            <person name="Cohen L."/>
        </authorList>
    </citation>
    <scope>NUCLEOTIDE SEQUENCE</scope>
    <source>
        <strain evidence="2">MM31A-1</strain>
    </source>
</reference>